<reference evidence="3" key="1">
    <citation type="submission" date="2019-03" db="EMBL/GenBank/DDBJ databases">
        <title>Improved annotation for the trematode Fasciola hepatica.</title>
        <authorList>
            <person name="Choi Y.-J."/>
            <person name="Martin J."/>
            <person name="Mitreva M."/>
        </authorList>
    </citation>
    <scope>NUCLEOTIDE SEQUENCE [LARGE SCALE GENOMIC DNA]</scope>
</reference>
<protein>
    <submittedName>
        <fullName evidence="3">Uncharacterized protein</fullName>
    </submittedName>
</protein>
<proteinExistence type="predicted"/>
<keyword evidence="2" id="KW-0472">Membrane</keyword>
<name>A0A2H1CI03_FASHE</name>
<evidence type="ECO:0000313" key="3">
    <source>
        <dbReference type="EMBL" id="THD25569.1"/>
    </source>
</evidence>
<keyword evidence="4" id="KW-1185">Reference proteome</keyword>
<dbReference type="EMBL" id="JXXN02001084">
    <property type="protein sequence ID" value="THD25569.1"/>
    <property type="molecule type" value="Genomic_DNA"/>
</dbReference>
<feature type="region of interest" description="Disordered" evidence="1">
    <location>
        <begin position="203"/>
        <end position="227"/>
    </location>
</feature>
<keyword evidence="2" id="KW-0812">Transmembrane</keyword>
<evidence type="ECO:0000313" key="4">
    <source>
        <dbReference type="Proteomes" id="UP000230066"/>
    </source>
</evidence>
<keyword evidence="2" id="KW-1133">Transmembrane helix</keyword>
<feature type="transmembrane region" description="Helical" evidence="2">
    <location>
        <begin position="29"/>
        <end position="49"/>
    </location>
</feature>
<accession>A0A2H1CI03</accession>
<feature type="compositionally biased region" description="Polar residues" evidence="1">
    <location>
        <begin position="206"/>
        <end position="227"/>
    </location>
</feature>
<gene>
    <name evidence="3" type="ORF">D915_003662</name>
</gene>
<organism evidence="3 4">
    <name type="scientific">Fasciola hepatica</name>
    <name type="common">Liver fluke</name>
    <dbReference type="NCBI Taxonomy" id="6192"/>
    <lineage>
        <taxon>Eukaryota</taxon>
        <taxon>Metazoa</taxon>
        <taxon>Spiralia</taxon>
        <taxon>Lophotrochozoa</taxon>
        <taxon>Platyhelminthes</taxon>
        <taxon>Trematoda</taxon>
        <taxon>Digenea</taxon>
        <taxon>Plagiorchiida</taxon>
        <taxon>Echinostomata</taxon>
        <taxon>Echinostomatoidea</taxon>
        <taxon>Fasciolidae</taxon>
        <taxon>Fasciola</taxon>
    </lineage>
</organism>
<sequence length="283" mass="31827">MISDNSLNRTESSTWFHSVEINADYRHSLIAMMVLLALVLLFMLILLCLPKSVQDTIIRCITRQNPDQSFNYIDVGLYKTRHSMYRKEVYSLAMQTNRGKRTARANAAPTVKPSSVSERLKTSFDVSSNRINTSNVIVNNSNHVSSTDCINIGHDLSKDAEVTDAIPPDEPQRNRPSSYHQKPELYVTLVTNEIVPTDSEPCLTDCSPTDQSISQSTPRHQPSAQSLNDIRPKAFSFDEVDNCDKSAKLLPENSRLTRITSFSSRRLSFATKNVTSVDKLIEN</sequence>
<evidence type="ECO:0000256" key="1">
    <source>
        <dbReference type="SAM" id="MobiDB-lite"/>
    </source>
</evidence>
<dbReference type="Proteomes" id="UP000230066">
    <property type="component" value="Unassembled WGS sequence"/>
</dbReference>
<evidence type="ECO:0000256" key="2">
    <source>
        <dbReference type="SAM" id="Phobius"/>
    </source>
</evidence>
<feature type="region of interest" description="Disordered" evidence="1">
    <location>
        <begin position="162"/>
        <end position="181"/>
    </location>
</feature>
<dbReference type="AlphaFoldDB" id="A0A2H1CI03"/>
<comment type="caution">
    <text evidence="3">The sequence shown here is derived from an EMBL/GenBank/DDBJ whole genome shotgun (WGS) entry which is preliminary data.</text>
</comment>